<dbReference type="CDD" id="cd13926">
    <property type="entry name" value="N-acetylmuramidase_GH108"/>
    <property type="match status" value="1"/>
</dbReference>
<dbReference type="CAZy" id="GH108">
    <property type="family name" value="Glycoside Hydrolase Family 108"/>
</dbReference>
<dbReference type="EMBL" id="CP001349">
    <property type="protein sequence ID" value="ACL62049.1"/>
    <property type="molecule type" value="Genomic_DNA"/>
</dbReference>
<name>B8ILS4_METNO</name>
<reference evidence="3 4" key="1">
    <citation type="submission" date="2009-01" db="EMBL/GenBank/DDBJ databases">
        <title>Complete sequence of chromosome of Methylobacterium nodulans ORS 2060.</title>
        <authorList>
            <consortium name="US DOE Joint Genome Institute"/>
            <person name="Lucas S."/>
            <person name="Copeland A."/>
            <person name="Lapidus A."/>
            <person name="Glavina del Rio T."/>
            <person name="Dalin E."/>
            <person name="Tice H."/>
            <person name="Bruce D."/>
            <person name="Goodwin L."/>
            <person name="Pitluck S."/>
            <person name="Sims D."/>
            <person name="Brettin T."/>
            <person name="Detter J.C."/>
            <person name="Han C."/>
            <person name="Larimer F."/>
            <person name="Land M."/>
            <person name="Hauser L."/>
            <person name="Kyrpides N."/>
            <person name="Ivanova N."/>
            <person name="Marx C.J."/>
            <person name="Richardson P."/>
        </authorList>
    </citation>
    <scope>NUCLEOTIDE SEQUENCE [LARGE SCALE GENOMIC DNA]</scope>
    <source>
        <strain evidence="4">LMG 21967 / CNCM I-2342 / ORS 2060</strain>
    </source>
</reference>
<evidence type="ECO:0000259" key="2">
    <source>
        <dbReference type="Pfam" id="PF09374"/>
    </source>
</evidence>
<protein>
    <submittedName>
        <fullName evidence="3">Uncharacterized protein</fullName>
    </submittedName>
</protein>
<dbReference type="KEGG" id="mno:Mnod_7310"/>
<feature type="domain" description="Peptidoglycan binding" evidence="2">
    <location>
        <begin position="98"/>
        <end position="158"/>
    </location>
</feature>
<dbReference type="Gene3D" id="1.20.141.10">
    <property type="entry name" value="Chitosanase, subunit A, domain 1"/>
    <property type="match status" value="1"/>
</dbReference>
<proteinExistence type="predicted"/>
<dbReference type="RefSeq" id="WP_015933610.1">
    <property type="nucleotide sequence ID" value="NC_011894.1"/>
</dbReference>
<gene>
    <name evidence="3" type="ordered locus">Mnod_7310</name>
</gene>
<evidence type="ECO:0000313" key="3">
    <source>
        <dbReference type="EMBL" id="ACL62049.1"/>
    </source>
</evidence>
<dbReference type="Proteomes" id="UP000008207">
    <property type="component" value="Chromosome"/>
</dbReference>
<dbReference type="Pfam" id="PF09374">
    <property type="entry name" value="PG_binding_3"/>
    <property type="match status" value="1"/>
</dbReference>
<organism evidence="3 4">
    <name type="scientific">Methylobacterium nodulans (strain LMG 21967 / CNCM I-2342 / ORS 2060)</name>
    <dbReference type="NCBI Taxonomy" id="460265"/>
    <lineage>
        <taxon>Bacteria</taxon>
        <taxon>Pseudomonadati</taxon>
        <taxon>Pseudomonadota</taxon>
        <taxon>Alphaproteobacteria</taxon>
        <taxon>Hyphomicrobiales</taxon>
        <taxon>Methylobacteriaceae</taxon>
        <taxon>Methylobacterium</taxon>
    </lineage>
</organism>
<dbReference type="HOGENOM" id="CLU_082693_0_1_5"/>
<feature type="domain" description="TtsA-like Glycoside hydrolase family 108" evidence="1">
    <location>
        <begin position="11"/>
        <end position="94"/>
    </location>
</feature>
<sequence length="191" mass="20047">MAASRFDAALARVLAHEGGWSDHPADPGGPTNLGVTLGTLSAWLGRPATRAEVKALTPASVAPLYRARFWDAVRGDALPAGVDLAVFDFAVNSGVRRAAMALQRALGVADDGRIGPATLAAAARAPAARTIRRISADRLAFLRRLSTWPSFGRGWGRRVSEVRAAALAMAASAPTAASKPGWRRWTARLSA</sequence>
<dbReference type="OrthoDB" id="9815229at2"/>
<keyword evidence="4" id="KW-1185">Reference proteome</keyword>
<dbReference type="InterPro" id="IPR023346">
    <property type="entry name" value="Lysozyme-like_dom_sf"/>
</dbReference>
<dbReference type="InterPro" id="IPR008565">
    <property type="entry name" value="TtsA-like_GH18_dom"/>
</dbReference>
<dbReference type="STRING" id="460265.Mnod_7310"/>
<dbReference type="SUPFAM" id="SSF53955">
    <property type="entry name" value="Lysozyme-like"/>
    <property type="match status" value="1"/>
</dbReference>
<dbReference type="eggNOG" id="COG3926">
    <property type="taxonomic scope" value="Bacteria"/>
</dbReference>
<accession>B8ILS4</accession>
<dbReference type="AlphaFoldDB" id="B8ILS4"/>
<evidence type="ECO:0000259" key="1">
    <source>
        <dbReference type="Pfam" id="PF05838"/>
    </source>
</evidence>
<dbReference type="Pfam" id="PF05838">
    <property type="entry name" value="Glyco_hydro_108"/>
    <property type="match status" value="1"/>
</dbReference>
<dbReference type="InterPro" id="IPR018537">
    <property type="entry name" value="Peptidoglycan-bd_3"/>
</dbReference>
<evidence type="ECO:0000313" key="4">
    <source>
        <dbReference type="Proteomes" id="UP000008207"/>
    </source>
</evidence>